<organism evidence="1 2">
    <name type="scientific">Rhizobium lentis</name>
    <dbReference type="NCBI Taxonomy" id="1138194"/>
    <lineage>
        <taxon>Bacteria</taxon>
        <taxon>Pseudomonadati</taxon>
        <taxon>Pseudomonadota</taxon>
        <taxon>Alphaproteobacteria</taxon>
        <taxon>Hyphomicrobiales</taxon>
        <taxon>Rhizobiaceae</taxon>
        <taxon>Rhizobium/Agrobacterium group</taxon>
        <taxon>Rhizobium</taxon>
    </lineage>
</organism>
<reference evidence="1" key="1">
    <citation type="submission" date="2020-04" db="EMBL/GenBank/DDBJ databases">
        <title>Global-level population genomics: horizontal gene transfer, symbiosis and evolution in Rhizobia.</title>
        <authorList>
            <person name="Gai Y."/>
        </authorList>
    </citation>
    <scope>NUCLEOTIDE SEQUENCE</scope>
    <source>
        <strain evidence="1">BLR57</strain>
    </source>
</reference>
<dbReference type="GeneID" id="66141680"/>
<dbReference type="RefSeq" id="WP_207241848.1">
    <property type="nucleotide sequence ID" value="NZ_CP071454.1"/>
</dbReference>
<gene>
    <name evidence="1" type="ORF">HJB63_01115</name>
</gene>
<proteinExistence type="predicted"/>
<evidence type="ECO:0000313" key="2">
    <source>
        <dbReference type="Proteomes" id="UP000749740"/>
    </source>
</evidence>
<evidence type="ECO:0000313" key="1">
    <source>
        <dbReference type="EMBL" id="MBX5021193.1"/>
    </source>
</evidence>
<dbReference type="AlphaFoldDB" id="A0A9Q3M3W3"/>
<sequence length="119" mass="13098">MNAKEFRDALVKIMPGYSWTVHKTPKGFTYLSATGVQSSGFNRLSTLAVVRREKDGVVTFEAKSAGYGARAKWLHVYTDVTLAKALRGLQDYYDYMANTYGGHARALQNARKASGEVAA</sequence>
<protein>
    <submittedName>
        <fullName evidence="1">Uncharacterized protein</fullName>
    </submittedName>
</protein>
<comment type="caution">
    <text evidence="1">The sequence shown here is derived from an EMBL/GenBank/DDBJ whole genome shotgun (WGS) entry which is preliminary data.</text>
</comment>
<name>A0A9Q3M3W3_9HYPH</name>
<accession>A0A9Q3M3W3</accession>
<dbReference type="Proteomes" id="UP000749740">
    <property type="component" value="Unassembled WGS sequence"/>
</dbReference>
<dbReference type="EMBL" id="JABDYC010000001">
    <property type="protein sequence ID" value="MBX5021193.1"/>
    <property type="molecule type" value="Genomic_DNA"/>
</dbReference>